<dbReference type="EMBL" id="AOME01000080">
    <property type="protein sequence ID" value="EMA48992.1"/>
    <property type="molecule type" value="Genomic_DNA"/>
</dbReference>
<protein>
    <submittedName>
        <fullName evidence="2">Uncharacterized protein</fullName>
    </submittedName>
</protein>
<dbReference type="AlphaFoldDB" id="M0MTF1"/>
<evidence type="ECO:0000313" key="3">
    <source>
        <dbReference type="Proteomes" id="UP000011625"/>
    </source>
</evidence>
<keyword evidence="1" id="KW-0812">Transmembrane</keyword>
<feature type="transmembrane region" description="Helical" evidence="1">
    <location>
        <begin position="57"/>
        <end position="73"/>
    </location>
</feature>
<dbReference type="PATRIC" id="fig|1227456.3.peg.3742"/>
<evidence type="ECO:0000313" key="2">
    <source>
        <dbReference type="EMBL" id="EMA48992.1"/>
    </source>
</evidence>
<feature type="transmembrane region" description="Helical" evidence="1">
    <location>
        <begin position="27"/>
        <end position="45"/>
    </location>
</feature>
<keyword evidence="1" id="KW-1133">Transmembrane helix</keyword>
<name>M0MTF1_9EURY</name>
<gene>
    <name evidence="2" type="ORF">C450_18399</name>
</gene>
<sequence>MCEQCYWSGMSTPTDDAAPISLRRADFLAVLWAAMGIFSLVSAFGDGVPNELVSADTFFLANGLFMFGMAVYYHRRPDSIRRGHEPTPTSWLVLGGAVISVLALFFLVVVAVQAGL</sequence>
<reference evidence="2 3" key="1">
    <citation type="journal article" date="2014" name="PLoS Genet.">
        <title>Phylogenetically driven sequencing of extremely halophilic archaea reveals strategies for static and dynamic osmo-response.</title>
        <authorList>
            <person name="Becker E.A."/>
            <person name="Seitzer P.M."/>
            <person name="Tritt A."/>
            <person name="Larsen D."/>
            <person name="Krusor M."/>
            <person name="Yao A.I."/>
            <person name="Wu D."/>
            <person name="Madern D."/>
            <person name="Eisen J.A."/>
            <person name="Darling A.E."/>
            <person name="Facciotti M.T."/>
        </authorList>
    </citation>
    <scope>NUCLEOTIDE SEQUENCE [LARGE SCALE GENOMIC DNA]</scope>
    <source>
        <strain evidence="2 3">DSM 8989</strain>
    </source>
</reference>
<comment type="caution">
    <text evidence="2">The sequence shown here is derived from an EMBL/GenBank/DDBJ whole genome shotgun (WGS) entry which is preliminary data.</text>
</comment>
<keyword evidence="3" id="KW-1185">Reference proteome</keyword>
<dbReference type="Proteomes" id="UP000011625">
    <property type="component" value="Unassembled WGS sequence"/>
</dbReference>
<accession>M0MTF1</accession>
<feature type="transmembrane region" description="Helical" evidence="1">
    <location>
        <begin position="93"/>
        <end position="114"/>
    </location>
</feature>
<dbReference type="OrthoDB" id="213749at2157"/>
<evidence type="ECO:0000256" key="1">
    <source>
        <dbReference type="SAM" id="Phobius"/>
    </source>
</evidence>
<organism evidence="2 3">
    <name type="scientific">Halococcus salifodinae DSM 8989</name>
    <dbReference type="NCBI Taxonomy" id="1227456"/>
    <lineage>
        <taxon>Archaea</taxon>
        <taxon>Methanobacteriati</taxon>
        <taxon>Methanobacteriota</taxon>
        <taxon>Stenosarchaea group</taxon>
        <taxon>Halobacteria</taxon>
        <taxon>Halobacteriales</taxon>
        <taxon>Halococcaceae</taxon>
        <taxon>Halococcus</taxon>
    </lineage>
</organism>
<proteinExistence type="predicted"/>
<keyword evidence="1" id="KW-0472">Membrane</keyword>